<dbReference type="AlphaFoldDB" id="A0ABD3W0H7"/>
<evidence type="ECO:0000256" key="2">
    <source>
        <dbReference type="ARBA" id="ARBA00004167"/>
    </source>
</evidence>
<evidence type="ECO:0000256" key="9">
    <source>
        <dbReference type="ARBA" id="ARBA00023136"/>
    </source>
</evidence>
<gene>
    <name evidence="12" type="ORF">ACJMK2_044388</name>
</gene>
<protein>
    <submittedName>
        <fullName evidence="12">Uncharacterized protein</fullName>
    </submittedName>
</protein>
<evidence type="ECO:0000256" key="10">
    <source>
        <dbReference type="SAM" id="MobiDB-lite"/>
    </source>
</evidence>
<reference evidence="12 13" key="1">
    <citation type="submission" date="2024-11" db="EMBL/GenBank/DDBJ databases">
        <title>Chromosome-level genome assembly of the freshwater bivalve Anodonta woodiana.</title>
        <authorList>
            <person name="Chen X."/>
        </authorList>
    </citation>
    <scope>NUCLEOTIDE SEQUENCE [LARGE SCALE GENOMIC DNA]</scope>
    <source>
        <strain evidence="12">MN2024</strain>
        <tissue evidence="12">Gills</tissue>
    </source>
</reference>
<organism evidence="12 13">
    <name type="scientific">Sinanodonta woodiana</name>
    <name type="common">Chinese pond mussel</name>
    <name type="synonym">Anodonta woodiana</name>
    <dbReference type="NCBI Taxonomy" id="1069815"/>
    <lineage>
        <taxon>Eukaryota</taxon>
        <taxon>Metazoa</taxon>
        <taxon>Spiralia</taxon>
        <taxon>Lophotrochozoa</taxon>
        <taxon>Mollusca</taxon>
        <taxon>Bivalvia</taxon>
        <taxon>Autobranchia</taxon>
        <taxon>Heteroconchia</taxon>
        <taxon>Palaeoheterodonta</taxon>
        <taxon>Unionida</taxon>
        <taxon>Unionoidea</taxon>
        <taxon>Unionidae</taxon>
        <taxon>Unioninae</taxon>
        <taxon>Sinanodonta</taxon>
    </lineage>
</organism>
<dbReference type="GO" id="GO:0016020">
    <property type="term" value="C:membrane"/>
    <property type="evidence" value="ECO:0007669"/>
    <property type="project" value="UniProtKB-SubCell"/>
</dbReference>
<keyword evidence="6 11" id="KW-1133">Transmembrane helix</keyword>
<comment type="caution">
    <text evidence="12">The sequence shown here is derived from an EMBL/GenBank/DDBJ whole genome shotgun (WGS) entry which is preliminary data.</text>
</comment>
<keyword evidence="13" id="KW-1185">Reference proteome</keyword>
<dbReference type="GO" id="GO:0005739">
    <property type="term" value="C:mitochondrion"/>
    <property type="evidence" value="ECO:0007669"/>
    <property type="project" value="UniProtKB-SubCell"/>
</dbReference>
<evidence type="ECO:0000313" key="13">
    <source>
        <dbReference type="Proteomes" id="UP001634394"/>
    </source>
</evidence>
<dbReference type="PANTHER" id="PTHR21425:SF2">
    <property type="entry name" value="PROTEIN C1ORF43"/>
    <property type="match status" value="1"/>
</dbReference>
<comment type="subcellular location">
    <subcellularLocation>
        <location evidence="4">Golgi apparatus</location>
    </subcellularLocation>
    <subcellularLocation>
        <location evidence="2">Membrane</location>
        <topology evidence="2">Single-pass membrane protein</topology>
    </subcellularLocation>
    <subcellularLocation>
        <location evidence="3">Mitochondrion</location>
    </subcellularLocation>
</comment>
<name>A0ABD3W0H7_SINWO</name>
<evidence type="ECO:0000256" key="8">
    <source>
        <dbReference type="ARBA" id="ARBA00023128"/>
    </source>
</evidence>
<evidence type="ECO:0000256" key="7">
    <source>
        <dbReference type="ARBA" id="ARBA00023034"/>
    </source>
</evidence>
<evidence type="ECO:0000256" key="6">
    <source>
        <dbReference type="ARBA" id="ARBA00022989"/>
    </source>
</evidence>
<evidence type="ECO:0000256" key="5">
    <source>
        <dbReference type="ARBA" id="ARBA00022692"/>
    </source>
</evidence>
<dbReference type="PANTHER" id="PTHR21425">
    <property type="entry name" value="NICE-3"/>
    <property type="match status" value="1"/>
</dbReference>
<keyword evidence="9 11" id="KW-0472">Membrane</keyword>
<dbReference type="Proteomes" id="UP001634394">
    <property type="component" value="Unassembled WGS sequence"/>
</dbReference>
<feature type="transmembrane region" description="Helical" evidence="11">
    <location>
        <begin position="14"/>
        <end position="32"/>
    </location>
</feature>
<evidence type="ECO:0000256" key="1">
    <source>
        <dbReference type="ARBA" id="ARBA00002620"/>
    </source>
</evidence>
<evidence type="ECO:0000313" key="12">
    <source>
        <dbReference type="EMBL" id="KAL3867166.1"/>
    </source>
</evidence>
<keyword evidence="5 11" id="KW-0812">Transmembrane</keyword>
<evidence type="ECO:0000256" key="11">
    <source>
        <dbReference type="SAM" id="Phobius"/>
    </source>
</evidence>
<evidence type="ECO:0000256" key="3">
    <source>
        <dbReference type="ARBA" id="ARBA00004173"/>
    </source>
</evidence>
<dbReference type="EMBL" id="JBJQND010000009">
    <property type="protein sequence ID" value="KAL3867166.1"/>
    <property type="molecule type" value="Genomic_DNA"/>
</dbReference>
<dbReference type="InterPro" id="IPR010876">
    <property type="entry name" value="C1orf43"/>
</dbReference>
<feature type="compositionally biased region" description="Polar residues" evidence="10">
    <location>
        <begin position="244"/>
        <end position="266"/>
    </location>
</feature>
<comment type="function">
    <text evidence="1">General regulator of phagocytosis. Required to uptake Gram negative bacterium by macrophages.</text>
</comment>
<accession>A0ABD3W0H7</accession>
<keyword evidence="8" id="KW-0496">Mitochondrion</keyword>
<feature type="region of interest" description="Disordered" evidence="10">
    <location>
        <begin position="244"/>
        <end position="269"/>
    </location>
</feature>
<dbReference type="GO" id="GO:0005794">
    <property type="term" value="C:Golgi apparatus"/>
    <property type="evidence" value="ECO:0007669"/>
    <property type="project" value="UniProtKB-SubCell"/>
</dbReference>
<dbReference type="Pfam" id="PF07406">
    <property type="entry name" value="NICE-3"/>
    <property type="match status" value="1"/>
</dbReference>
<proteinExistence type="predicted"/>
<keyword evidence="7" id="KW-0333">Golgi apparatus</keyword>
<sequence length="291" mass="33680">MSTDVVPQMSIIKVIWFIAAGVLIFFLIFLFVKRQIMRFTFKPSYTAIGHNAPKKLQMEIQRRLERVSYIKGEPKLLTGKIEEIARTTENHYYYRMKAVDAFSQFDEVLKSENVNNRGRHPSQTVRNYLLTLYPQYLQTAPADLIHHFADAYEHARHGPQVFGKQQYNKYMEMLEELISNLKVGLQENKQCEDSVTFNSISLLETEVTFNPYSKSSKTKTSIPYNHMVSNEKMQTGFRNQSRYRTRASSTEQEGLLESNQSSQRSSIAELDASMECSVDQKLLTLGDEENV</sequence>
<evidence type="ECO:0000256" key="4">
    <source>
        <dbReference type="ARBA" id="ARBA00004555"/>
    </source>
</evidence>